<feature type="domain" description="Integrase catalytic" evidence="2">
    <location>
        <begin position="1"/>
        <end position="160"/>
    </location>
</feature>
<dbReference type="PANTHER" id="PTHR42648">
    <property type="entry name" value="TRANSPOSASE, PUTATIVE-RELATED"/>
    <property type="match status" value="1"/>
</dbReference>
<reference evidence="3" key="1">
    <citation type="journal article" date="2019" name="Sci. Rep.">
        <title>Draft genome of Tanacetum cinerariifolium, the natural source of mosquito coil.</title>
        <authorList>
            <person name="Yamashiro T."/>
            <person name="Shiraishi A."/>
            <person name="Satake H."/>
            <person name="Nakayama K."/>
        </authorList>
    </citation>
    <scope>NUCLEOTIDE SEQUENCE</scope>
</reference>
<gene>
    <name evidence="3" type="ORF">Tci_061505</name>
</gene>
<proteinExistence type="predicted"/>
<dbReference type="GO" id="GO:0015074">
    <property type="term" value="P:DNA integration"/>
    <property type="evidence" value="ECO:0007669"/>
    <property type="project" value="InterPro"/>
</dbReference>
<dbReference type="InterPro" id="IPR039537">
    <property type="entry name" value="Retrotran_Ty1/copia-like"/>
</dbReference>
<dbReference type="GO" id="GO:0003676">
    <property type="term" value="F:nucleic acid binding"/>
    <property type="evidence" value="ECO:0007669"/>
    <property type="project" value="InterPro"/>
</dbReference>
<sequence>MRMESINRKKYILVIVDDYSRFMWVKFLRTKDETPEIIIKFLKQAQASLQATVRYLRTNNGTEFINQTLREYTKGVGITHQTSVARTPQQNDVVKRRDHMLLEAARNMMIFSKTLLFLWAKAIVTTKIHVDSESAVCVVKNHVYHSKTKHIKIRHHFIRDPYEKRLIEMVKIHTDYNVADLLIKAFDVTRVSLDSGLPLFMFYQLCSHWGDSAERAITTDASLVATHDSDTINKTQTTTMPNVDLPQGMDTCGSPKRQETIGGTPAQTSTVNRVTTLGNELSSTKAVYHKAFITLTKRVKKLETQLKQKRSRAVIHSSDEEEPSLDAKDSPKQGRMIGEIDKDETINMVSKQGEVQEIAGPLKDDDDATLAEYQEEYNKRSRERVFSKGEVRKNICTYLKNQGGYKQSYFKRMKYEQIEPIFKKVWDQIHTFVPKDSEIEKEVMKRSGFNLQQESSKKHKLDEQTEEEVVAQAILIKR</sequence>
<feature type="compositionally biased region" description="Basic and acidic residues" evidence="1">
    <location>
        <begin position="325"/>
        <end position="334"/>
    </location>
</feature>
<dbReference type="GO" id="GO:0003735">
    <property type="term" value="F:structural constituent of ribosome"/>
    <property type="evidence" value="ECO:0007669"/>
    <property type="project" value="InterPro"/>
</dbReference>
<dbReference type="PROSITE" id="PS50994">
    <property type="entry name" value="INTEGRASE"/>
    <property type="match status" value="1"/>
</dbReference>
<evidence type="ECO:0000313" key="3">
    <source>
        <dbReference type="EMBL" id="GEU89527.1"/>
    </source>
</evidence>
<dbReference type="InterPro" id="IPR036397">
    <property type="entry name" value="RNaseH_sf"/>
</dbReference>
<organism evidence="3">
    <name type="scientific">Tanacetum cinerariifolium</name>
    <name type="common">Dalmatian daisy</name>
    <name type="synonym">Chrysanthemum cinerariifolium</name>
    <dbReference type="NCBI Taxonomy" id="118510"/>
    <lineage>
        <taxon>Eukaryota</taxon>
        <taxon>Viridiplantae</taxon>
        <taxon>Streptophyta</taxon>
        <taxon>Embryophyta</taxon>
        <taxon>Tracheophyta</taxon>
        <taxon>Spermatophyta</taxon>
        <taxon>Magnoliopsida</taxon>
        <taxon>eudicotyledons</taxon>
        <taxon>Gunneridae</taxon>
        <taxon>Pentapetalae</taxon>
        <taxon>asterids</taxon>
        <taxon>campanulids</taxon>
        <taxon>Asterales</taxon>
        <taxon>Asteraceae</taxon>
        <taxon>Asteroideae</taxon>
        <taxon>Anthemideae</taxon>
        <taxon>Anthemidinae</taxon>
        <taxon>Tanacetum</taxon>
    </lineage>
</organism>
<dbReference type="GO" id="GO:0005840">
    <property type="term" value="C:ribosome"/>
    <property type="evidence" value="ECO:0007669"/>
    <property type="project" value="InterPro"/>
</dbReference>
<dbReference type="EMBL" id="BKCJ010009982">
    <property type="protein sequence ID" value="GEU89527.1"/>
    <property type="molecule type" value="Genomic_DNA"/>
</dbReference>
<dbReference type="PROSITE" id="PS01190">
    <property type="entry name" value="RIBOSOMAL_L36E"/>
    <property type="match status" value="1"/>
</dbReference>
<dbReference type="SUPFAM" id="SSF53098">
    <property type="entry name" value="Ribonuclease H-like"/>
    <property type="match status" value="1"/>
</dbReference>
<feature type="region of interest" description="Disordered" evidence="1">
    <location>
        <begin position="307"/>
        <end position="334"/>
    </location>
</feature>
<dbReference type="InterPro" id="IPR012337">
    <property type="entry name" value="RNaseH-like_sf"/>
</dbReference>
<dbReference type="Gene3D" id="3.30.420.10">
    <property type="entry name" value="Ribonuclease H-like superfamily/Ribonuclease H"/>
    <property type="match status" value="1"/>
</dbReference>
<name>A0A6L2NVA1_TANCI</name>
<dbReference type="PANTHER" id="PTHR42648:SF18">
    <property type="entry name" value="RETROTRANSPOSON, UNCLASSIFIED-LIKE PROTEIN"/>
    <property type="match status" value="1"/>
</dbReference>
<protein>
    <submittedName>
        <fullName evidence="3">Putative ribonuclease H-like domain-containing protein</fullName>
    </submittedName>
</protein>
<evidence type="ECO:0000259" key="2">
    <source>
        <dbReference type="PROSITE" id="PS50994"/>
    </source>
</evidence>
<dbReference type="GO" id="GO:0006412">
    <property type="term" value="P:translation"/>
    <property type="evidence" value="ECO:0007669"/>
    <property type="project" value="InterPro"/>
</dbReference>
<dbReference type="InterPro" id="IPR000509">
    <property type="entry name" value="Ribosomal_eL36"/>
</dbReference>
<dbReference type="Pfam" id="PF00665">
    <property type="entry name" value="rve"/>
    <property type="match status" value="1"/>
</dbReference>
<dbReference type="AlphaFoldDB" id="A0A6L2NVA1"/>
<dbReference type="CDD" id="cd09272">
    <property type="entry name" value="RNase_HI_RT_Ty1"/>
    <property type="match status" value="1"/>
</dbReference>
<accession>A0A6L2NVA1</accession>
<evidence type="ECO:0000256" key="1">
    <source>
        <dbReference type="SAM" id="MobiDB-lite"/>
    </source>
</evidence>
<comment type="caution">
    <text evidence="3">The sequence shown here is derived from an EMBL/GenBank/DDBJ whole genome shotgun (WGS) entry which is preliminary data.</text>
</comment>
<dbReference type="InterPro" id="IPR001584">
    <property type="entry name" value="Integrase_cat-core"/>
</dbReference>